<dbReference type="EMBL" id="JAATJV010370514">
    <property type="protein sequence ID" value="MBZ3879979.1"/>
    <property type="molecule type" value="Genomic_DNA"/>
</dbReference>
<proteinExistence type="inferred from homology"/>
<dbReference type="GO" id="GO:0031492">
    <property type="term" value="F:nucleosomal DNA binding"/>
    <property type="evidence" value="ECO:0007669"/>
    <property type="project" value="InterPro"/>
</dbReference>
<accession>A0AA41MXJ3</accession>
<feature type="transmembrane region" description="Helical" evidence="6">
    <location>
        <begin position="64"/>
        <end position="82"/>
    </location>
</feature>
<name>A0AA41MXJ3_SCICA</name>
<keyword evidence="3" id="KW-0238">DNA-binding</keyword>
<evidence type="ECO:0000313" key="7">
    <source>
        <dbReference type="EMBL" id="MBZ3879979.1"/>
    </source>
</evidence>
<dbReference type="GO" id="GO:0005634">
    <property type="term" value="C:nucleus"/>
    <property type="evidence" value="ECO:0007669"/>
    <property type="project" value="UniProtKB-SubCell"/>
</dbReference>
<keyword evidence="6" id="KW-0812">Transmembrane</keyword>
<dbReference type="AlphaFoldDB" id="A0AA41MXJ3"/>
<evidence type="ECO:0000256" key="1">
    <source>
        <dbReference type="ARBA" id="ARBA00004123"/>
    </source>
</evidence>
<dbReference type="InterPro" id="IPR000079">
    <property type="entry name" value="HMGN_fam"/>
</dbReference>
<comment type="caution">
    <text evidence="7">The sequence shown here is derived from an EMBL/GenBank/DDBJ whole genome shotgun (WGS) entry which is preliminary data.</text>
</comment>
<evidence type="ECO:0000256" key="4">
    <source>
        <dbReference type="ARBA" id="ARBA00023242"/>
    </source>
</evidence>
<gene>
    <name evidence="7" type="ORF">SUZIE_155635</name>
</gene>
<evidence type="ECO:0000256" key="6">
    <source>
        <dbReference type="SAM" id="Phobius"/>
    </source>
</evidence>
<evidence type="ECO:0000256" key="3">
    <source>
        <dbReference type="ARBA" id="ARBA00023125"/>
    </source>
</evidence>
<keyword evidence="6" id="KW-0472">Membrane</keyword>
<comment type="similarity">
    <text evidence="2">Belongs to the HMGN family.</text>
</comment>
<sequence length="94" mass="10693">MPEVKSQEDAIAEKAKVKDEPQRRTSRFPDKHASPKPELNPKKDPAKKGEGTQRGETRNRKLKVLEVSSEVCAVCLFFFFFFQCYGLNPCPCTC</sequence>
<feature type="compositionally biased region" description="Basic and acidic residues" evidence="5">
    <location>
        <begin position="1"/>
        <end position="59"/>
    </location>
</feature>
<feature type="region of interest" description="Disordered" evidence="5">
    <location>
        <begin position="1"/>
        <end position="60"/>
    </location>
</feature>
<protein>
    <submittedName>
        <fullName evidence="7">High mobility group nucleosome-binding domain-containing protein 4</fullName>
    </submittedName>
</protein>
<comment type="subcellular location">
    <subcellularLocation>
        <location evidence="1">Nucleus</location>
    </subcellularLocation>
</comment>
<keyword evidence="4" id="KW-0539">Nucleus</keyword>
<keyword evidence="6" id="KW-1133">Transmembrane helix</keyword>
<dbReference type="GO" id="GO:0000785">
    <property type="term" value="C:chromatin"/>
    <property type="evidence" value="ECO:0007669"/>
    <property type="project" value="InterPro"/>
</dbReference>
<dbReference type="Proteomes" id="UP001166674">
    <property type="component" value="Unassembled WGS sequence"/>
</dbReference>
<dbReference type="Pfam" id="PF01101">
    <property type="entry name" value="HMG14_17"/>
    <property type="match status" value="1"/>
</dbReference>
<keyword evidence="8" id="KW-1185">Reference proteome</keyword>
<evidence type="ECO:0000313" key="8">
    <source>
        <dbReference type="Proteomes" id="UP001166674"/>
    </source>
</evidence>
<evidence type="ECO:0000256" key="5">
    <source>
        <dbReference type="SAM" id="MobiDB-lite"/>
    </source>
</evidence>
<evidence type="ECO:0000256" key="2">
    <source>
        <dbReference type="ARBA" id="ARBA00007696"/>
    </source>
</evidence>
<reference evidence="7" key="1">
    <citation type="submission" date="2020-03" db="EMBL/GenBank/DDBJ databases">
        <title>Studies in the Genomics of Life Span.</title>
        <authorList>
            <person name="Glass D."/>
        </authorList>
    </citation>
    <scope>NUCLEOTIDE SEQUENCE</scope>
    <source>
        <strain evidence="7">SUZIE</strain>
        <tissue evidence="7">Muscle</tissue>
    </source>
</reference>
<organism evidence="7 8">
    <name type="scientific">Sciurus carolinensis</name>
    <name type="common">Eastern gray squirrel</name>
    <dbReference type="NCBI Taxonomy" id="30640"/>
    <lineage>
        <taxon>Eukaryota</taxon>
        <taxon>Metazoa</taxon>
        <taxon>Chordata</taxon>
        <taxon>Craniata</taxon>
        <taxon>Vertebrata</taxon>
        <taxon>Euteleostomi</taxon>
        <taxon>Mammalia</taxon>
        <taxon>Eutheria</taxon>
        <taxon>Euarchontoglires</taxon>
        <taxon>Glires</taxon>
        <taxon>Rodentia</taxon>
        <taxon>Sciuromorpha</taxon>
        <taxon>Sciuridae</taxon>
        <taxon>Sciurinae</taxon>
        <taxon>Sciurini</taxon>
        <taxon>Sciurus</taxon>
    </lineage>
</organism>